<evidence type="ECO:0000313" key="5">
    <source>
        <dbReference type="EMBL" id="KAJ4165334.1"/>
    </source>
</evidence>
<dbReference type="InterPro" id="IPR032436">
    <property type="entry name" value="URB1_C"/>
</dbReference>
<name>A0A9W8QRV0_AKAMU</name>
<evidence type="ECO:0000256" key="1">
    <source>
        <dbReference type="SAM" id="MobiDB-lite"/>
    </source>
</evidence>
<comment type="caution">
    <text evidence="5">The sequence shown here is derived from an EMBL/GenBank/DDBJ whole genome shotgun (WGS) entry which is preliminary data.</text>
</comment>
<reference evidence="5" key="1">
    <citation type="journal article" date="2023" name="Access Microbiol">
        <title>De-novo genome assembly for Akanthomyces muscarius, a biocontrol agent of insect agricultural pests.</title>
        <authorList>
            <person name="Erdos Z."/>
            <person name="Studholme D.J."/>
            <person name="Raymond B."/>
            <person name="Sharma M."/>
        </authorList>
    </citation>
    <scope>NUCLEOTIDE SEQUENCE</scope>
    <source>
        <strain evidence="5">Ve6</strain>
    </source>
</reference>
<dbReference type="PANTHER" id="PTHR13500">
    <property type="entry name" value="NUCLEOLAR PRERIBOSOMAL-ASSOCIATED PROTEIN 1"/>
    <property type="match status" value="1"/>
</dbReference>
<evidence type="ECO:0000313" key="6">
    <source>
        <dbReference type="Proteomes" id="UP001144673"/>
    </source>
</evidence>
<proteinExistence type="predicted"/>
<dbReference type="GO" id="GO:0005730">
    <property type="term" value="C:nucleolus"/>
    <property type="evidence" value="ECO:0007669"/>
    <property type="project" value="TreeGrafter"/>
</dbReference>
<dbReference type="InterPro" id="IPR039844">
    <property type="entry name" value="URB1"/>
</dbReference>
<feature type="domain" description="URB1 central HEAT repeat" evidence="4">
    <location>
        <begin position="611"/>
        <end position="784"/>
    </location>
</feature>
<feature type="domain" description="URB1 C-terminal" evidence="3">
    <location>
        <begin position="867"/>
        <end position="1058"/>
    </location>
</feature>
<feature type="compositionally biased region" description="Low complexity" evidence="1">
    <location>
        <begin position="1"/>
        <end position="16"/>
    </location>
</feature>
<keyword evidence="6" id="KW-1185">Reference proteome</keyword>
<evidence type="ECO:0008006" key="7">
    <source>
        <dbReference type="Google" id="ProtNLM"/>
    </source>
</evidence>
<dbReference type="Pfam" id="PF26140">
    <property type="entry name" value="HEAT_URB1"/>
    <property type="match status" value="1"/>
</dbReference>
<dbReference type="EMBL" id="JAJHUN010000001">
    <property type="protein sequence ID" value="KAJ4165334.1"/>
    <property type="molecule type" value="Genomic_DNA"/>
</dbReference>
<evidence type="ECO:0000259" key="2">
    <source>
        <dbReference type="Pfam" id="PF11707"/>
    </source>
</evidence>
<dbReference type="RefSeq" id="XP_056060249.1">
    <property type="nucleotide sequence ID" value="XM_056191984.1"/>
</dbReference>
<dbReference type="Proteomes" id="UP001144673">
    <property type="component" value="Chromosome 1"/>
</dbReference>
<dbReference type="Pfam" id="PF11707">
    <property type="entry name" value="Npa1"/>
    <property type="match status" value="1"/>
</dbReference>
<gene>
    <name evidence="5" type="ORF">LMH87_006968</name>
</gene>
<sequence length="1108" mass="123187">MGKRATSGTTSEGAAAYNKRQKTYHDVPTSEDVYDSDQLRRLLAFDQDMRNARHGLQSFKKLLDEANSSEADREAKIAIVRGYLKSVQPRDTSDDAVFLNDVMEMWSFAAQVNDDGVMSSVAVVLALLLQLISDSLDLVPYGLGICQTLLQERQLKSVSRNLSSEKGKGFIISPTLRLLREAVFLDGGAFAKRIFRARASTFASLARNLEITHFGDGPEDVRKASVRTNSVRFFLACLKFLNADGRKELLAQKELLSHVTFMMKNDPPFLVVEIITSLKTNVLMDAKIARDTKFKNFNTKTLMRFLGLYTYSNASAPQDDVDQVIEQAHEFLVYACTNSTAGVLYPSKGLYPKESDEESSTARLASRAKADGNLWADKFRDGVPVFNFVLSEFASKLRPWSNLKHNELLVAIFQAAPELIADYFFNNRSFTFEPKLSMTWIGYAAFLFNTMTIPLPPAFGDATLYANTPPPTSIILDNIIPQPINQKVLALEKLAVALKMHVDGGREKKQIWTDASRRLIDSFCQKIPDMKEVVRCYKSIPAENALHKTLASRLLRLYYEIVPRVALAANFDVSPFFVEVLGSIQNQSNDPSTAAFAVMELKNLVSIASYSPGMRWFAKTDSSNGGKGYSAFTSLLQILCESDDTAPLTQLQSVLADVAIENQLVAKDTRLVGILRALRCAASDSKAANIPWAYLDNCITRCAASPIKYLEQIKSLPENGQFSLLNIVLQEQLSFALDGAKKTTIAEFGKFLSLYFNALSLAGESKTHLDESYSRISEQVSATKAFKMAGLGDKSEKKALQRITIEEEPEASNSAEVSVPSGVLVDEARLEEMLHQPFTLEEDTNALVKWSTKNVEDLVEDGLAAGLVKLLASPHTNIRKEALTNILKMAAKMDESSYEEKKQVWLLLSELAESSKPQVDAGPVPSSFISFSVHALEILKNPLHPLYPKINAYLTRSPVWPPEKLPLAHDILHGAPGEDDRYYTELTWLLAHLLDSLRTPADLGVFHRKRWFEKVLALAGNPYLRANLRTRILRIVYRATCIEGGSTTLITRFGAMSWLDAQRAACQSRDDAAVYAALMRRAWETCDQGRVTAWSKGGIQKLLETVLG</sequence>
<dbReference type="Pfam" id="PF16201">
    <property type="entry name" value="NopRA1"/>
    <property type="match status" value="1"/>
</dbReference>
<organism evidence="5 6">
    <name type="scientific">Akanthomyces muscarius</name>
    <name type="common">Entomopathogenic fungus</name>
    <name type="synonym">Lecanicillium muscarium</name>
    <dbReference type="NCBI Taxonomy" id="2231603"/>
    <lineage>
        <taxon>Eukaryota</taxon>
        <taxon>Fungi</taxon>
        <taxon>Dikarya</taxon>
        <taxon>Ascomycota</taxon>
        <taxon>Pezizomycotina</taxon>
        <taxon>Sordariomycetes</taxon>
        <taxon>Hypocreomycetidae</taxon>
        <taxon>Hypocreales</taxon>
        <taxon>Cordycipitaceae</taxon>
        <taxon>Akanthomyces</taxon>
    </lineage>
</organism>
<feature type="domain" description="URB1 N-terminal" evidence="2">
    <location>
        <begin position="99"/>
        <end position="443"/>
    </location>
</feature>
<evidence type="ECO:0000259" key="3">
    <source>
        <dbReference type="Pfam" id="PF16201"/>
    </source>
</evidence>
<dbReference type="GeneID" id="80894127"/>
<accession>A0A9W8QRV0</accession>
<feature type="region of interest" description="Disordered" evidence="1">
    <location>
        <begin position="1"/>
        <end position="31"/>
    </location>
</feature>
<dbReference type="InterPro" id="IPR059018">
    <property type="entry name" value="HEAT_URB1"/>
</dbReference>
<dbReference type="AlphaFoldDB" id="A0A9W8QRV0"/>
<dbReference type="PANTHER" id="PTHR13500:SF0">
    <property type="entry name" value="NUCLEOLAR PRE-RIBOSOMAL-ASSOCIATED PROTEIN 1"/>
    <property type="match status" value="1"/>
</dbReference>
<protein>
    <recommendedName>
        <fullName evidence="7">Ribosome biogenesis protein Urb1</fullName>
    </recommendedName>
</protein>
<evidence type="ECO:0000259" key="4">
    <source>
        <dbReference type="Pfam" id="PF26140"/>
    </source>
</evidence>
<dbReference type="GO" id="GO:0000463">
    <property type="term" value="P:maturation of LSU-rRNA from tricistronic rRNA transcript (SSU-rRNA, 5.8S rRNA, LSU-rRNA)"/>
    <property type="evidence" value="ECO:0007669"/>
    <property type="project" value="TreeGrafter"/>
</dbReference>
<dbReference type="GO" id="GO:0000466">
    <property type="term" value="P:maturation of 5.8S rRNA from tricistronic rRNA transcript (SSU-rRNA, 5.8S rRNA, LSU-rRNA)"/>
    <property type="evidence" value="ECO:0007669"/>
    <property type="project" value="TreeGrafter"/>
</dbReference>
<dbReference type="InterPro" id="IPR021714">
    <property type="entry name" value="URB1_N"/>
</dbReference>